<comment type="function">
    <text evidence="6">Catalyzes the glycosylation of 4,4'-diaponeurosporenoate, i.e. the esterification of glucose at the C1'' position with the carboxyl group of 4,4'-diaponeurosporenic acid, to form glycosyl-4,4'-diaponeurosporenoate. This is a step in the biosynthesis of staphyloxanthin, an orange pigment present in most staphylococci strains.</text>
</comment>
<evidence type="ECO:0000256" key="1">
    <source>
        <dbReference type="ARBA" id="ARBA00004236"/>
    </source>
</evidence>
<dbReference type="CDD" id="cd00761">
    <property type="entry name" value="Glyco_tranf_GTA_type"/>
    <property type="match status" value="1"/>
</dbReference>
<evidence type="ECO:0000259" key="11">
    <source>
        <dbReference type="Pfam" id="PF00535"/>
    </source>
</evidence>
<evidence type="ECO:0000256" key="3">
    <source>
        <dbReference type="ARBA" id="ARBA00022676"/>
    </source>
</evidence>
<sequence length="280" mass="30769">MQPDTSLPTALDTGPTEVPRGGSTRPIADISIVIPARNDARMLAHCLAAIARQTVGPREVIVVDNDSSDGTAIVARQASARVITQREHGIPISSATGFDAATGRFIARLDADSEPHERWIETAVELFAAHPEAVAVTGSGVLREDDGERHPHRSRGYLDPYFALVRAAIAHEPVFGSAFAMRRFAWERVSGAVCRHDARVHDDMDLSIHLPPQVTVIRDARLTIPISARPMHSPRGMGRRAWRGLYTLAKHYPREFPLNRWMRRIAAHATARRAGEQQGG</sequence>
<evidence type="ECO:0000256" key="5">
    <source>
        <dbReference type="ARBA" id="ARBA00023136"/>
    </source>
</evidence>
<evidence type="ECO:0000256" key="8">
    <source>
        <dbReference type="ARBA" id="ARBA00038120"/>
    </source>
</evidence>
<organism evidence="12 13">
    <name type="scientific">Microcella putealis</name>
    <dbReference type="NCBI Taxonomy" id="337005"/>
    <lineage>
        <taxon>Bacteria</taxon>
        <taxon>Bacillati</taxon>
        <taxon>Actinomycetota</taxon>
        <taxon>Actinomycetes</taxon>
        <taxon>Micrococcales</taxon>
        <taxon>Microbacteriaceae</taxon>
        <taxon>Microcella</taxon>
    </lineage>
</organism>
<keyword evidence="4 12" id="KW-0808">Transferase</keyword>
<comment type="subcellular location">
    <subcellularLocation>
        <location evidence="1">Cell membrane</location>
    </subcellularLocation>
</comment>
<name>A0A4Q7LPR1_9MICO</name>
<dbReference type="Gene3D" id="3.90.550.10">
    <property type="entry name" value="Spore Coat Polysaccharide Biosynthesis Protein SpsA, Chain A"/>
    <property type="match status" value="1"/>
</dbReference>
<dbReference type="RefSeq" id="WP_130485419.1">
    <property type="nucleotide sequence ID" value="NZ_SGWW01000003.1"/>
</dbReference>
<keyword evidence="3" id="KW-0328">Glycosyltransferase</keyword>
<dbReference type="Pfam" id="PF00535">
    <property type="entry name" value="Glycos_transf_2"/>
    <property type="match status" value="1"/>
</dbReference>
<comment type="pathway">
    <text evidence="7">Carotenoid biosynthesis; staphyloxanthin biosynthesis; staphyloxanthin from farnesyl diphosphate: step 4/5.</text>
</comment>
<dbReference type="AlphaFoldDB" id="A0A4Q7LPR1"/>
<protein>
    <recommendedName>
        <fullName evidence="9">4,4'-diaponeurosporenoate glycosyltransferase</fullName>
    </recommendedName>
</protein>
<dbReference type="SUPFAM" id="SSF53448">
    <property type="entry name" value="Nucleotide-diphospho-sugar transferases"/>
    <property type="match status" value="1"/>
</dbReference>
<evidence type="ECO:0000256" key="2">
    <source>
        <dbReference type="ARBA" id="ARBA00022475"/>
    </source>
</evidence>
<dbReference type="Proteomes" id="UP000293519">
    <property type="component" value="Unassembled WGS sequence"/>
</dbReference>
<feature type="region of interest" description="Disordered" evidence="10">
    <location>
        <begin position="1"/>
        <end position="25"/>
    </location>
</feature>
<feature type="domain" description="Glycosyltransferase 2-like" evidence="11">
    <location>
        <begin position="31"/>
        <end position="185"/>
    </location>
</feature>
<evidence type="ECO:0000256" key="7">
    <source>
        <dbReference type="ARBA" id="ARBA00037904"/>
    </source>
</evidence>
<keyword evidence="13" id="KW-1185">Reference proteome</keyword>
<keyword evidence="2" id="KW-1003">Cell membrane</keyword>
<dbReference type="GO" id="GO:0016757">
    <property type="term" value="F:glycosyltransferase activity"/>
    <property type="evidence" value="ECO:0007669"/>
    <property type="project" value="UniProtKB-KW"/>
</dbReference>
<proteinExistence type="inferred from homology"/>
<gene>
    <name evidence="12" type="ORF">EV141_1579</name>
</gene>
<dbReference type="InterPro" id="IPR001173">
    <property type="entry name" value="Glyco_trans_2-like"/>
</dbReference>
<evidence type="ECO:0000313" key="12">
    <source>
        <dbReference type="EMBL" id="RZS56127.1"/>
    </source>
</evidence>
<comment type="similarity">
    <text evidence="8">Belongs to the glycosyltransferase 2 family. CrtQ subfamily.</text>
</comment>
<dbReference type="OrthoDB" id="9802632at2"/>
<comment type="caution">
    <text evidence="12">The sequence shown here is derived from an EMBL/GenBank/DDBJ whole genome shotgun (WGS) entry which is preliminary data.</text>
</comment>
<dbReference type="PANTHER" id="PTHR43646:SF2">
    <property type="entry name" value="GLYCOSYLTRANSFERASE 2-LIKE DOMAIN-CONTAINING PROTEIN"/>
    <property type="match status" value="1"/>
</dbReference>
<reference evidence="12 13" key="1">
    <citation type="journal article" date="2015" name="Stand. Genomic Sci.">
        <title>Genomic Encyclopedia of Bacterial and Archaeal Type Strains, Phase III: the genomes of soil and plant-associated and newly described type strains.</title>
        <authorList>
            <person name="Whitman W.B."/>
            <person name="Woyke T."/>
            <person name="Klenk H.P."/>
            <person name="Zhou Y."/>
            <person name="Lilburn T.G."/>
            <person name="Beck B.J."/>
            <person name="De Vos P."/>
            <person name="Vandamme P."/>
            <person name="Eisen J.A."/>
            <person name="Garrity G."/>
            <person name="Hugenholtz P."/>
            <person name="Kyrpides N.C."/>
        </authorList>
    </citation>
    <scope>NUCLEOTIDE SEQUENCE [LARGE SCALE GENOMIC DNA]</scope>
    <source>
        <strain evidence="12 13">CV2</strain>
    </source>
</reference>
<dbReference type="GO" id="GO:0005886">
    <property type="term" value="C:plasma membrane"/>
    <property type="evidence" value="ECO:0007669"/>
    <property type="project" value="UniProtKB-SubCell"/>
</dbReference>
<keyword evidence="5" id="KW-0472">Membrane</keyword>
<evidence type="ECO:0000313" key="13">
    <source>
        <dbReference type="Proteomes" id="UP000293519"/>
    </source>
</evidence>
<evidence type="ECO:0000256" key="10">
    <source>
        <dbReference type="SAM" id="MobiDB-lite"/>
    </source>
</evidence>
<dbReference type="InterPro" id="IPR029044">
    <property type="entry name" value="Nucleotide-diphossugar_trans"/>
</dbReference>
<evidence type="ECO:0000256" key="9">
    <source>
        <dbReference type="ARBA" id="ARBA00040345"/>
    </source>
</evidence>
<dbReference type="PANTHER" id="PTHR43646">
    <property type="entry name" value="GLYCOSYLTRANSFERASE"/>
    <property type="match status" value="1"/>
</dbReference>
<evidence type="ECO:0000256" key="6">
    <source>
        <dbReference type="ARBA" id="ARBA00037281"/>
    </source>
</evidence>
<dbReference type="EMBL" id="SGWW01000003">
    <property type="protein sequence ID" value="RZS56127.1"/>
    <property type="molecule type" value="Genomic_DNA"/>
</dbReference>
<accession>A0A4Q7LPR1</accession>
<evidence type="ECO:0000256" key="4">
    <source>
        <dbReference type="ARBA" id="ARBA00022679"/>
    </source>
</evidence>